<keyword evidence="1" id="KW-0472">Membrane</keyword>
<accession>T0RSW0</accession>
<evidence type="ECO:0000313" key="2">
    <source>
        <dbReference type="EMBL" id="EQC53035.1"/>
    </source>
</evidence>
<dbReference type="OrthoDB" id="10257415at2759"/>
<dbReference type="RefSeq" id="XP_011049034.1">
    <property type="nucleotide sequence ID" value="XM_011050732.1"/>
</dbReference>
<dbReference type="EMBL" id="KE651167">
    <property type="protein sequence ID" value="EQC53035.1"/>
    <property type="molecule type" value="Genomic_DNA"/>
</dbReference>
<keyword evidence="1" id="KW-0812">Transmembrane</keyword>
<evidence type="ECO:0000313" key="3">
    <source>
        <dbReference type="Proteomes" id="UP000001744"/>
    </source>
</evidence>
<dbReference type="AlphaFoldDB" id="T0RSW0"/>
<dbReference type="JaponicusDB" id="SJAG_06614"/>
<proteinExistence type="predicted"/>
<dbReference type="GeneID" id="22831163"/>
<protein>
    <submittedName>
        <fullName evidence="2">Uncharacterized protein</fullName>
    </submittedName>
</protein>
<feature type="transmembrane region" description="Helical" evidence="1">
    <location>
        <begin position="12"/>
        <end position="30"/>
    </location>
</feature>
<sequence length="68" mass="7917">ISSESSFLPKLFASLSVLSVIWMVIGIPMWEFANEECHLHICERAVFKPHSEFKCEAEQRSHRVELKQ</sequence>
<name>T0RSW0_SCHJY</name>
<dbReference type="VEuPathDB" id="FungiDB:SJAG_06614"/>
<organism evidence="2 3">
    <name type="scientific">Schizosaccharomyces japonicus (strain yFS275 / FY16936)</name>
    <name type="common">Fission yeast</name>
    <dbReference type="NCBI Taxonomy" id="402676"/>
    <lineage>
        <taxon>Eukaryota</taxon>
        <taxon>Fungi</taxon>
        <taxon>Dikarya</taxon>
        <taxon>Ascomycota</taxon>
        <taxon>Taphrinomycotina</taxon>
        <taxon>Schizosaccharomycetes</taxon>
        <taxon>Schizosaccharomycetales</taxon>
        <taxon>Schizosaccharomycetaceae</taxon>
        <taxon>Schizosaccharomyces</taxon>
    </lineage>
</organism>
<dbReference type="HOGENOM" id="CLU_2801113_0_0_1"/>
<evidence type="ECO:0000256" key="1">
    <source>
        <dbReference type="SAM" id="Phobius"/>
    </source>
</evidence>
<keyword evidence="1" id="KW-1133">Transmembrane helix</keyword>
<gene>
    <name evidence="2" type="ORF">SJAG_06614</name>
</gene>
<feature type="non-terminal residue" evidence="2">
    <location>
        <position position="1"/>
    </location>
</feature>
<keyword evidence="3" id="KW-1185">Reference proteome</keyword>
<reference evidence="2 3" key="1">
    <citation type="journal article" date="2011" name="Science">
        <title>Comparative functional genomics of the fission yeasts.</title>
        <authorList>
            <person name="Rhind N."/>
            <person name="Chen Z."/>
            <person name="Yassour M."/>
            <person name="Thompson D.A."/>
            <person name="Haas B.J."/>
            <person name="Habib N."/>
            <person name="Wapinski I."/>
            <person name="Roy S."/>
            <person name="Lin M.F."/>
            <person name="Heiman D.I."/>
            <person name="Young S.K."/>
            <person name="Furuya K."/>
            <person name="Guo Y."/>
            <person name="Pidoux A."/>
            <person name="Chen H.M."/>
            <person name="Robbertse B."/>
            <person name="Goldberg J.M."/>
            <person name="Aoki K."/>
            <person name="Bayne E.H."/>
            <person name="Berlin A.M."/>
            <person name="Desjardins C.A."/>
            <person name="Dobbs E."/>
            <person name="Dukaj L."/>
            <person name="Fan L."/>
            <person name="FitzGerald M.G."/>
            <person name="French C."/>
            <person name="Gujja S."/>
            <person name="Hansen K."/>
            <person name="Keifenheim D."/>
            <person name="Levin J.Z."/>
            <person name="Mosher R.A."/>
            <person name="Mueller C.A."/>
            <person name="Pfiffner J."/>
            <person name="Priest M."/>
            <person name="Russ C."/>
            <person name="Smialowska A."/>
            <person name="Swoboda P."/>
            <person name="Sykes S.M."/>
            <person name="Vaughn M."/>
            <person name="Vengrova S."/>
            <person name="Yoder R."/>
            <person name="Zeng Q."/>
            <person name="Allshire R."/>
            <person name="Baulcombe D."/>
            <person name="Birren B.W."/>
            <person name="Brown W."/>
            <person name="Ekwall K."/>
            <person name="Kellis M."/>
            <person name="Leatherwood J."/>
            <person name="Levin H."/>
            <person name="Margalit H."/>
            <person name="Martienssen R."/>
            <person name="Nieduszynski C.A."/>
            <person name="Spatafora J.W."/>
            <person name="Friedman N."/>
            <person name="Dalgaard J.Z."/>
            <person name="Baumann P."/>
            <person name="Niki H."/>
            <person name="Regev A."/>
            <person name="Nusbaum C."/>
        </authorList>
    </citation>
    <scope>NUCLEOTIDE SEQUENCE [LARGE SCALE GENOMIC DNA]</scope>
    <source>
        <strain evidence="3">yFS275 / FY16936</strain>
    </source>
</reference>
<dbReference type="Proteomes" id="UP000001744">
    <property type="component" value="Unassembled WGS sequence"/>
</dbReference>